<evidence type="ECO:0000313" key="4">
    <source>
        <dbReference type="Proteomes" id="UP000022835"/>
    </source>
</evidence>
<dbReference type="eggNOG" id="COG0121">
    <property type="taxonomic scope" value="Bacteria"/>
</dbReference>
<evidence type="ECO:0000259" key="2">
    <source>
        <dbReference type="PROSITE" id="PS51278"/>
    </source>
</evidence>
<dbReference type="PANTHER" id="PTHR43187:SF2">
    <property type="entry name" value="GAMMA-GLUTAMYL-HERCYNYLCYSTEINE SULFOXIDE HYDROLASE"/>
    <property type="match status" value="1"/>
</dbReference>
<dbReference type="Gene3D" id="3.60.20.10">
    <property type="entry name" value="Glutamine Phosphoribosylpyrophosphate, subunit 1, domain 1"/>
    <property type="match status" value="1"/>
</dbReference>
<evidence type="ECO:0000313" key="3">
    <source>
        <dbReference type="EMBL" id="KDE99522.1"/>
    </source>
</evidence>
<reference evidence="3" key="1">
    <citation type="submission" date="2014-05" db="EMBL/GenBank/DDBJ databases">
        <title>Genome sequence of Mycobacterium aromaticivorans strain JS19b1T (= DSM 45407T).</title>
        <authorList>
            <person name="Kwak Y."/>
            <person name="Park G.-S."/>
            <person name="Li Q.X."/>
            <person name="Lee S.-E."/>
            <person name="Shin J.-H."/>
        </authorList>
    </citation>
    <scope>NUCLEOTIDE SEQUENCE [LARGE SCALE GENOMIC DNA]</scope>
    <source>
        <strain evidence="3">JS19b1</strain>
    </source>
</reference>
<comment type="caution">
    <text evidence="3">The sequence shown here is derived from an EMBL/GenBank/DDBJ whole genome shotgun (WGS) entry which is preliminary data.</text>
</comment>
<dbReference type="PROSITE" id="PS51278">
    <property type="entry name" value="GATASE_TYPE_2"/>
    <property type="match status" value="1"/>
</dbReference>
<sequence length="242" mass="25354">MCRHLGWLGEPVTIASLVLDPPCGLRVQSYAPRRQKHGLINADGWGVGFFDPGGQERSDPGIGPGEVRRWRSASPLWGDVSFASVAPALRSNCIVAAVRSASVGMPIESSASAPFSDGSWLLSHNGVVDRGVLPLSPVAESTVDSALLAALIFDRGPANLGDTIAEVGAADSGARLNIMAANGSRLLATTWGDTLSVLRRSDGVVLASEPYDDHPDWQDIPDRHLVDVSGGQVTLTPLKGSS</sequence>
<proteinExistence type="inferred from homology"/>
<dbReference type="EC" id="3.5.1.118" evidence="1"/>
<comment type="pathway">
    <text evidence="1">Amino-acid biosynthesis; ergothioneine biosynthesis.</text>
</comment>
<dbReference type="EMBL" id="JALN02000001">
    <property type="protein sequence ID" value="KDE99522.1"/>
    <property type="molecule type" value="Genomic_DNA"/>
</dbReference>
<dbReference type="HAMAP" id="MF_02036">
    <property type="entry name" value="EgtC"/>
    <property type="match status" value="1"/>
</dbReference>
<comment type="function">
    <text evidence="1">Catalyzes the hydrolysis of the gamma-glutamyl amide bond of hercynyl-gamma-L-glutamyl-L-cysteine sulfoxide to produce hercynylcysteine sulfoxide, a step in the biosynthesis pathway of ergothioneine.</text>
</comment>
<evidence type="ECO:0000256" key="1">
    <source>
        <dbReference type="HAMAP-Rule" id="MF_02036"/>
    </source>
</evidence>
<dbReference type="STRING" id="1440774.Y900_011370"/>
<keyword evidence="1" id="KW-0315">Glutamine amidotransferase</keyword>
<dbReference type="InterPro" id="IPR017932">
    <property type="entry name" value="GATase_2_dom"/>
</dbReference>
<dbReference type="GO" id="GO:0016811">
    <property type="term" value="F:hydrolase activity, acting on carbon-nitrogen (but not peptide) bonds, in linear amides"/>
    <property type="evidence" value="ECO:0007669"/>
    <property type="project" value="UniProtKB-UniRule"/>
</dbReference>
<organism evidence="3 4">
    <name type="scientific">Mycolicibacterium aromaticivorans JS19b1 = JCM 16368</name>
    <dbReference type="NCBI Taxonomy" id="1440774"/>
    <lineage>
        <taxon>Bacteria</taxon>
        <taxon>Bacillati</taxon>
        <taxon>Actinomycetota</taxon>
        <taxon>Actinomycetes</taxon>
        <taxon>Mycobacteriales</taxon>
        <taxon>Mycobacteriaceae</taxon>
        <taxon>Mycolicibacterium</taxon>
    </lineage>
</organism>
<accession>A0A064CL34</accession>
<comment type="catalytic activity">
    <reaction evidence="1">
        <text>gamma-L-glutamyl-hercynylcysteine S-oxide + H2O = S-(hercyn-2-yl)-L-cysteine S-oxide + L-glutamate</text>
        <dbReference type="Rhea" id="RHEA:42684"/>
        <dbReference type="ChEBI" id="CHEBI:15377"/>
        <dbReference type="ChEBI" id="CHEBI:29985"/>
        <dbReference type="ChEBI" id="CHEBI:82703"/>
        <dbReference type="ChEBI" id="CHEBI:82706"/>
        <dbReference type="EC" id="3.5.1.118"/>
    </reaction>
</comment>
<gene>
    <name evidence="1" type="primary">egtC</name>
    <name evidence="3" type="ORF">Y900_011370</name>
</gene>
<keyword evidence="1" id="KW-0378">Hydrolase</keyword>
<dbReference type="UniPathway" id="UPA01014"/>
<dbReference type="InterPro" id="IPR029055">
    <property type="entry name" value="Ntn_hydrolases_N"/>
</dbReference>
<dbReference type="GO" id="GO:0052699">
    <property type="term" value="P:ergothioneine biosynthetic process"/>
    <property type="evidence" value="ECO:0007669"/>
    <property type="project" value="UniProtKB-UniRule"/>
</dbReference>
<dbReference type="SUPFAM" id="SSF56235">
    <property type="entry name" value="N-terminal nucleophile aminohydrolases (Ntn hydrolases)"/>
    <property type="match status" value="1"/>
</dbReference>
<dbReference type="NCBIfam" id="TIGR03442">
    <property type="entry name" value="ergothioneine biosynthesis protein EgtC"/>
    <property type="match status" value="1"/>
</dbReference>
<dbReference type="CDD" id="cd01908">
    <property type="entry name" value="YafJ"/>
    <property type="match status" value="1"/>
</dbReference>
<dbReference type="PANTHER" id="PTHR43187">
    <property type="entry name" value="GLUTAMINE AMIDOTRANSFERASE DUG3-RELATED"/>
    <property type="match status" value="1"/>
</dbReference>
<dbReference type="Proteomes" id="UP000022835">
    <property type="component" value="Unassembled WGS sequence"/>
</dbReference>
<keyword evidence="4" id="KW-1185">Reference proteome</keyword>
<feature type="domain" description="Glutamine amidotransferase type-2" evidence="2">
    <location>
        <begin position="2"/>
        <end position="242"/>
    </location>
</feature>
<dbReference type="OrthoDB" id="9804310at2"/>
<dbReference type="InterPro" id="IPR017808">
    <property type="entry name" value="EgtC"/>
</dbReference>
<dbReference type="InterPro" id="IPR052373">
    <property type="entry name" value="Gamma-glu_amide_hydrolase"/>
</dbReference>
<dbReference type="RefSeq" id="WP_036346444.1">
    <property type="nucleotide sequence ID" value="NZ_JALN02000001.1"/>
</dbReference>
<dbReference type="AlphaFoldDB" id="A0A064CL34"/>
<dbReference type="InterPro" id="IPR032889">
    <property type="entry name" value="EgtC_Actinobacteria"/>
</dbReference>
<protein>
    <recommendedName>
        <fullName evidence="1">Gamma-glutamyl-hercynylcysteine sulfoxide hydrolase</fullName>
        <ecNumber evidence="1">3.5.1.118</ecNumber>
    </recommendedName>
    <alternativeName>
        <fullName evidence="1">Gamma-glutamyl hercynylcysteine S-oxide hydrolase</fullName>
    </alternativeName>
</protein>
<name>A0A064CL34_9MYCO</name>